<sequence>MKLKDLTGQQFGRLKVIRRSNQTSPVRWHCECKCGRTLDPLSGNLVRGDIRSCGCLRKRTCAETGLRNITHGYSLNGKVRRTYKSWQSMKQRCGNPRAPNYKNYGSRGITVCKHWLNSFENFLADMGERPEGKTLDRYPDNNGNYESGNCRWATAKQQIANRRRSTA</sequence>
<name>A0A0F9C370_9ZZZZ</name>
<protein>
    <recommendedName>
        <fullName evidence="2">AP2/ERF domain-containing protein</fullName>
    </recommendedName>
</protein>
<evidence type="ECO:0000313" key="1">
    <source>
        <dbReference type="EMBL" id="KKK91121.1"/>
    </source>
</evidence>
<reference evidence="1" key="1">
    <citation type="journal article" date="2015" name="Nature">
        <title>Complex archaea that bridge the gap between prokaryotes and eukaryotes.</title>
        <authorList>
            <person name="Spang A."/>
            <person name="Saw J.H."/>
            <person name="Jorgensen S.L."/>
            <person name="Zaremba-Niedzwiedzka K."/>
            <person name="Martijn J."/>
            <person name="Lind A.E."/>
            <person name="van Eijk R."/>
            <person name="Schleper C."/>
            <person name="Guy L."/>
            <person name="Ettema T.J."/>
        </authorList>
    </citation>
    <scope>NUCLEOTIDE SEQUENCE</scope>
</reference>
<evidence type="ECO:0008006" key="2">
    <source>
        <dbReference type="Google" id="ProtNLM"/>
    </source>
</evidence>
<accession>A0A0F9C370</accession>
<dbReference type="EMBL" id="LAZR01048794">
    <property type="protein sequence ID" value="KKK91121.1"/>
    <property type="molecule type" value="Genomic_DNA"/>
</dbReference>
<organism evidence="1">
    <name type="scientific">marine sediment metagenome</name>
    <dbReference type="NCBI Taxonomy" id="412755"/>
    <lineage>
        <taxon>unclassified sequences</taxon>
        <taxon>metagenomes</taxon>
        <taxon>ecological metagenomes</taxon>
    </lineage>
</organism>
<proteinExistence type="predicted"/>
<dbReference type="AlphaFoldDB" id="A0A0F9C370"/>
<comment type="caution">
    <text evidence="1">The sequence shown here is derived from an EMBL/GenBank/DDBJ whole genome shotgun (WGS) entry which is preliminary data.</text>
</comment>
<gene>
    <name evidence="1" type="ORF">LCGC14_2716150</name>
</gene>